<dbReference type="GO" id="GO:0004674">
    <property type="term" value="F:protein serine/threonine kinase activity"/>
    <property type="evidence" value="ECO:0007669"/>
    <property type="project" value="UniProtKB-KW"/>
</dbReference>
<proteinExistence type="predicted"/>
<dbReference type="GO" id="GO:0005524">
    <property type="term" value="F:ATP binding"/>
    <property type="evidence" value="ECO:0007669"/>
    <property type="project" value="UniProtKB-KW"/>
</dbReference>
<reference evidence="20" key="1">
    <citation type="journal article" date="2012" name="Nature">
        <title>The oyster genome reveals stress adaptation and complexity of shell formation.</title>
        <authorList>
            <person name="Zhang G."/>
            <person name="Fang X."/>
            <person name="Guo X."/>
            <person name="Li L."/>
            <person name="Luo R."/>
            <person name="Xu F."/>
            <person name="Yang P."/>
            <person name="Zhang L."/>
            <person name="Wang X."/>
            <person name="Qi H."/>
            <person name="Xiong Z."/>
            <person name="Que H."/>
            <person name="Xie Y."/>
            <person name="Holland P.W."/>
            <person name="Paps J."/>
            <person name="Zhu Y."/>
            <person name="Wu F."/>
            <person name="Chen Y."/>
            <person name="Wang J."/>
            <person name="Peng C."/>
            <person name="Meng J."/>
            <person name="Yang L."/>
            <person name="Liu J."/>
            <person name="Wen B."/>
            <person name="Zhang N."/>
            <person name="Huang Z."/>
            <person name="Zhu Q."/>
            <person name="Feng Y."/>
            <person name="Mount A."/>
            <person name="Hedgecock D."/>
            <person name="Xu Z."/>
            <person name="Liu Y."/>
            <person name="Domazet-Loso T."/>
            <person name="Du Y."/>
            <person name="Sun X."/>
            <person name="Zhang S."/>
            <person name="Liu B."/>
            <person name="Cheng P."/>
            <person name="Jiang X."/>
            <person name="Li J."/>
            <person name="Fan D."/>
            <person name="Wang W."/>
            <person name="Fu W."/>
            <person name="Wang T."/>
            <person name="Wang B."/>
            <person name="Zhang J."/>
            <person name="Peng Z."/>
            <person name="Li Y."/>
            <person name="Li N."/>
            <person name="Wang J."/>
            <person name="Chen M."/>
            <person name="He Y."/>
            <person name="Tan F."/>
            <person name="Song X."/>
            <person name="Zheng Q."/>
            <person name="Huang R."/>
            <person name="Yang H."/>
            <person name="Du X."/>
            <person name="Chen L."/>
            <person name="Yang M."/>
            <person name="Gaffney P.M."/>
            <person name="Wang S."/>
            <person name="Luo L."/>
            <person name="She Z."/>
            <person name="Ming Y."/>
            <person name="Huang W."/>
            <person name="Zhang S."/>
            <person name="Huang B."/>
            <person name="Zhang Y."/>
            <person name="Qu T."/>
            <person name="Ni P."/>
            <person name="Miao G."/>
            <person name="Wang J."/>
            <person name="Wang Q."/>
            <person name="Steinberg C.E."/>
            <person name="Wang H."/>
            <person name="Li N."/>
            <person name="Qian L."/>
            <person name="Zhang G."/>
            <person name="Li Y."/>
            <person name="Yang H."/>
            <person name="Liu X."/>
            <person name="Wang J."/>
            <person name="Yin Y."/>
            <person name="Wang J."/>
        </authorList>
    </citation>
    <scope>NUCLEOTIDE SEQUENCE [LARGE SCALE GENOMIC DNA]</scope>
    <source>
        <strain evidence="20">05x7-T-G4-1.051#20</strain>
    </source>
</reference>
<sequence length="600" mass="67252">MFVKVGFGPLAQTLKDPCGSFLTNNTSTKKWFLKGKLFLENIIKRRVQDGKLIQNAVEINKNALVPASKSPSTISRFASRYAVATVARELRNRAALEFSRNRRPIFSFVAVMLSSAAAEEDDEVSGTIRNAYAMKVKQTFINSYNFSAATFSDFQIGQMIGQGCNSAVYEAKLISNEVENMHETNVDLHSPTEKLSDVDSNESFEVIMESDYDVESEFSNNILTTSDVQAESADLPFFQNQEKYDLAIKMMFNYDFESNADTIFQGMIKEITPARLSPEMEEESLWLVKHRVKLKTLPPHSNIVDMQGIFVDHVPKIDNDEHRYPAALPTRLNPENGLGRNKTLFLVMKKYDMTLKSFVSETDVNLNTRCSLVSQLMEGIAHMAEHGVAHRDLKSDNILVDLSNGQPKLVISDFGCCLAEPEYGLIIPYNTSNVDKGGNAALMPPEIALAEPGRNAWLDYRKSDIWTAGTLVYEIFGEENPFYKGPLNSRTYDEKDLSPLPSRVPYALQKLTKLLLKKDPSSRPNPRVAADIALMVTLFPKWIDTCEECPSAEMIRKSIVLLAASNLLQPNAKKDNSLASFLQRVEISSLSKSLALFRNN</sequence>
<dbReference type="GO" id="GO:0000422">
    <property type="term" value="P:autophagy of mitochondrion"/>
    <property type="evidence" value="ECO:0007669"/>
    <property type="project" value="TreeGrafter"/>
</dbReference>
<dbReference type="GO" id="GO:0046872">
    <property type="term" value="F:metal ion binding"/>
    <property type="evidence" value="ECO:0007669"/>
    <property type="project" value="UniProtKB-KW"/>
</dbReference>
<comment type="catalytic activity">
    <reaction evidence="17">
        <text>L-threonyl-[protein] + ATP = O-phospho-L-threonyl-[protein] + ADP + H(+)</text>
        <dbReference type="Rhea" id="RHEA:46608"/>
        <dbReference type="Rhea" id="RHEA-COMP:11060"/>
        <dbReference type="Rhea" id="RHEA-COMP:11605"/>
        <dbReference type="ChEBI" id="CHEBI:15378"/>
        <dbReference type="ChEBI" id="CHEBI:30013"/>
        <dbReference type="ChEBI" id="CHEBI:30616"/>
        <dbReference type="ChEBI" id="CHEBI:61977"/>
        <dbReference type="ChEBI" id="CHEBI:456216"/>
        <dbReference type="EC" id="2.7.11.1"/>
    </reaction>
</comment>
<keyword evidence="16" id="KW-0496">Mitochondrion</keyword>
<keyword evidence="12" id="KW-0999">Mitochondrion inner membrane</keyword>
<keyword evidence="15" id="KW-0809">Transit peptide</keyword>
<evidence type="ECO:0000256" key="1">
    <source>
        <dbReference type="ARBA" id="ARBA00001946"/>
    </source>
</evidence>
<evidence type="ECO:0000256" key="8">
    <source>
        <dbReference type="ARBA" id="ARBA00022723"/>
    </source>
</evidence>
<dbReference type="GO" id="GO:0042981">
    <property type="term" value="P:regulation of apoptotic process"/>
    <property type="evidence" value="ECO:0007669"/>
    <property type="project" value="TreeGrafter"/>
</dbReference>
<evidence type="ECO:0000256" key="12">
    <source>
        <dbReference type="ARBA" id="ARBA00022792"/>
    </source>
</evidence>
<evidence type="ECO:0000256" key="5">
    <source>
        <dbReference type="ARBA" id="ARBA00012513"/>
    </source>
</evidence>
<dbReference type="HOGENOM" id="CLU_022208_0_0_1"/>
<dbReference type="EC" id="2.7.11.1" evidence="5"/>
<keyword evidence="7" id="KW-0808">Transferase</keyword>
<evidence type="ECO:0000256" key="9">
    <source>
        <dbReference type="ARBA" id="ARBA00022741"/>
    </source>
</evidence>
<dbReference type="PANTHER" id="PTHR22972">
    <property type="entry name" value="SERINE/THREONINE PROTEIN KINASE"/>
    <property type="match status" value="1"/>
</dbReference>
<evidence type="ECO:0000256" key="7">
    <source>
        <dbReference type="ARBA" id="ARBA00022679"/>
    </source>
</evidence>
<keyword evidence="8" id="KW-0479">Metal-binding</keyword>
<evidence type="ECO:0000256" key="10">
    <source>
        <dbReference type="ARBA" id="ARBA00022777"/>
    </source>
</evidence>
<dbReference type="InterPro" id="IPR000719">
    <property type="entry name" value="Prot_kinase_dom"/>
</dbReference>
<dbReference type="PROSITE" id="PS50011">
    <property type="entry name" value="PROTEIN_KINASE_DOM"/>
    <property type="match status" value="1"/>
</dbReference>
<keyword evidence="10 20" id="KW-0418">Kinase</keyword>
<evidence type="ECO:0000256" key="2">
    <source>
        <dbReference type="ARBA" id="ARBA00004434"/>
    </source>
</evidence>
<evidence type="ECO:0000256" key="18">
    <source>
        <dbReference type="ARBA" id="ARBA00048679"/>
    </source>
</evidence>
<evidence type="ECO:0000256" key="4">
    <source>
        <dbReference type="ARBA" id="ARBA00004572"/>
    </source>
</evidence>
<dbReference type="GO" id="GO:0090141">
    <property type="term" value="P:positive regulation of mitochondrial fission"/>
    <property type="evidence" value="ECO:0007669"/>
    <property type="project" value="TreeGrafter"/>
</dbReference>
<comment type="catalytic activity">
    <reaction evidence="18">
        <text>L-seryl-[protein] + ATP = O-phospho-L-seryl-[protein] + ADP + H(+)</text>
        <dbReference type="Rhea" id="RHEA:17989"/>
        <dbReference type="Rhea" id="RHEA-COMP:9863"/>
        <dbReference type="Rhea" id="RHEA-COMP:11604"/>
        <dbReference type="ChEBI" id="CHEBI:15378"/>
        <dbReference type="ChEBI" id="CHEBI:29999"/>
        <dbReference type="ChEBI" id="CHEBI:30616"/>
        <dbReference type="ChEBI" id="CHEBI:83421"/>
        <dbReference type="ChEBI" id="CHEBI:456216"/>
        <dbReference type="EC" id="2.7.11.1"/>
    </reaction>
</comment>
<dbReference type="Gene3D" id="1.10.510.10">
    <property type="entry name" value="Transferase(Phosphotransferase) domain 1"/>
    <property type="match status" value="1"/>
</dbReference>
<dbReference type="InterPro" id="IPR051511">
    <property type="entry name" value="MitoQC_Scaffold_Kinases"/>
</dbReference>
<evidence type="ECO:0000256" key="6">
    <source>
        <dbReference type="ARBA" id="ARBA00022527"/>
    </source>
</evidence>
<dbReference type="SMART" id="SM00220">
    <property type="entry name" value="S_TKc"/>
    <property type="match status" value="1"/>
</dbReference>
<keyword evidence="6" id="KW-0723">Serine/threonine-protein kinase</keyword>
<evidence type="ECO:0000256" key="17">
    <source>
        <dbReference type="ARBA" id="ARBA00047899"/>
    </source>
</evidence>
<evidence type="ECO:0000256" key="3">
    <source>
        <dbReference type="ARBA" id="ARBA00004514"/>
    </source>
</evidence>
<keyword evidence="12" id="KW-0472">Membrane</keyword>
<dbReference type="OrthoDB" id="1405469at2759"/>
<accession>K1RGW2</accession>
<evidence type="ECO:0000256" key="15">
    <source>
        <dbReference type="ARBA" id="ARBA00022946"/>
    </source>
</evidence>
<dbReference type="EMBL" id="JH818914">
    <property type="protein sequence ID" value="EKC33376.1"/>
    <property type="molecule type" value="Genomic_DNA"/>
</dbReference>
<comment type="subcellular location">
    <subcellularLocation>
        <location evidence="3">Cytoplasm</location>
        <location evidence="3">Cytosol</location>
    </subcellularLocation>
    <subcellularLocation>
        <location evidence="2">Mitochondrion inner membrane</location>
        <topology evidence="2">Single-pass membrane protein</topology>
    </subcellularLocation>
    <subcellularLocation>
        <location evidence="4">Mitochondrion outer membrane</location>
        <topology evidence="4">Single-pass membrane protein</topology>
    </subcellularLocation>
</comment>
<dbReference type="AlphaFoldDB" id="K1RGW2"/>
<dbReference type="GO" id="GO:0005741">
    <property type="term" value="C:mitochondrial outer membrane"/>
    <property type="evidence" value="ECO:0007669"/>
    <property type="project" value="UniProtKB-SubCell"/>
</dbReference>
<dbReference type="InParanoid" id="K1RGW2"/>
<organism evidence="20">
    <name type="scientific">Magallana gigas</name>
    <name type="common">Pacific oyster</name>
    <name type="synonym">Crassostrea gigas</name>
    <dbReference type="NCBI Taxonomy" id="29159"/>
    <lineage>
        <taxon>Eukaryota</taxon>
        <taxon>Metazoa</taxon>
        <taxon>Spiralia</taxon>
        <taxon>Lophotrochozoa</taxon>
        <taxon>Mollusca</taxon>
        <taxon>Bivalvia</taxon>
        <taxon>Autobranchia</taxon>
        <taxon>Pteriomorphia</taxon>
        <taxon>Ostreida</taxon>
        <taxon>Ostreoidea</taxon>
        <taxon>Ostreidae</taxon>
        <taxon>Magallana</taxon>
    </lineage>
</organism>
<evidence type="ECO:0000313" key="20">
    <source>
        <dbReference type="EMBL" id="EKC33376.1"/>
    </source>
</evidence>
<dbReference type="Pfam" id="PF00069">
    <property type="entry name" value="Pkinase"/>
    <property type="match status" value="1"/>
</dbReference>
<evidence type="ECO:0000256" key="11">
    <source>
        <dbReference type="ARBA" id="ARBA00022787"/>
    </source>
</evidence>
<dbReference type="PANTHER" id="PTHR22972:SF7">
    <property type="entry name" value="SERINE_THREONINE-PROTEIN KINASE PINK1, MITOCHONDRIAL"/>
    <property type="match status" value="1"/>
</dbReference>
<keyword evidence="11" id="KW-1000">Mitochondrion outer membrane</keyword>
<dbReference type="SUPFAM" id="SSF56112">
    <property type="entry name" value="Protein kinase-like (PK-like)"/>
    <property type="match status" value="1"/>
</dbReference>
<dbReference type="KEGG" id="crg:105320604"/>
<dbReference type="InterPro" id="IPR008271">
    <property type="entry name" value="Ser/Thr_kinase_AS"/>
</dbReference>
<keyword evidence="13" id="KW-0067">ATP-binding</keyword>
<dbReference type="PROSITE" id="PS00108">
    <property type="entry name" value="PROTEIN_KINASE_ST"/>
    <property type="match status" value="1"/>
</dbReference>
<keyword evidence="14" id="KW-0460">Magnesium</keyword>
<keyword evidence="9" id="KW-0547">Nucleotide-binding</keyword>
<protein>
    <recommendedName>
        <fullName evidence="5">non-specific serine/threonine protein kinase</fullName>
        <ecNumber evidence="5">2.7.11.1</ecNumber>
    </recommendedName>
</protein>
<evidence type="ECO:0000256" key="14">
    <source>
        <dbReference type="ARBA" id="ARBA00022842"/>
    </source>
</evidence>
<dbReference type="FunCoup" id="K1RGW2">
    <property type="interactions" value="194"/>
</dbReference>
<comment type="cofactor">
    <cofactor evidence="1">
        <name>Mg(2+)</name>
        <dbReference type="ChEBI" id="CHEBI:18420"/>
    </cofactor>
</comment>
<name>K1RGW2_MAGGI</name>
<evidence type="ECO:0000256" key="13">
    <source>
        <dbReference type="ARBA" id="ARBA00022840"/>
    </source>
</evidence>
<feature type="domain" description="Protein kinase" evidence="19">
    <location>
        <begin position="154"/>
        <end position="538"/>
    </location>
</feature>
<dbReference type="GO" id="GO:0005829">
    <property type="term" value="C:cytosol"/>
    <property type="evidence" value="ECO:0007669"/>
    <property type="project" value="UniProtKB-SubCell"/>
</dbReference>
<evidence type="ECO:0000256" key="16">
    <source>
        <dbReference type="ARBA" id="ARBA00023128"/>
    </source>
</evidence>
<gene>
    <name evidence="20" type="ORF">CGI_10025899</name>
</gene>
<evidence type="ECO:0000259" key="19">
    <source>
        <dbReference type="PROSITE" id="PS50011"/>
    </source>
</evidence>
<dbReference type="InterPro" id="IPR011009">
    <property type="entry name" value="Kinase-like_dom_sf"/>
</dbReference>
<dbReference type="GO" id="GO:0005743">
    <property type="term" value="C:mitochondrial inner membrane"/>
    <property type="evidence" value="ECO:0007669"/>
    <property type="project" value="UniProtKB-SubCell"/>
</dbReference>